<dbReference type="PANTHER" id="PTHR43711">
    <property type="entry name" value="TWO-COMPONENT HISTIDINE KINASE"/>
    <property type="match status" value="1"/>
</dbReference>
<keyword evidence="10" id="KW-1185">Reference proteome</keyword>
<reference evidence="7" key="3">
    <citation type="submission" date="2021-08" db="EMBL/GenBank/DDBJ databases">
        <authorList>
            <person name="Tani A."/>
            <person name="Ola A."/>
            <person name="Ogura Y."/>
            <person name="Katsura K."/>
            <person name="Hayashi T."/>
        </authorList>
    </citation>
    <scope>NUCLEOTIDE SEQUENCE</scope>
    <source>
        <strain evidence="7">DSM 22415</strain>
    </source>
</reference>
<accession>A0A564G3Q3</accession>
<dbReference type="InterPro" id="IPR050736">
    <property type="entry name" value="Sensor_HK_Regulatory"/>
</dbReference>
<name>A0A564G3Q3_9HYPH</name>
<evidence type="ECO:0000256" key="3">
    <source>
        <dbReference type="ARBA" id="ARBA00022679"/>
    </source>
</evidence>
<sequence length="107" mass="11079">MSAENAGIVFAHLADNAARHGAGRLCLAARVEGAHPRVRVEDDGEGIAEQNRARVFEAFFTTRGEAGGTGMGLGIVRALLHAHGGTIAVLPAEAGAAFELRLPLRAP</sequence>
<proteinExistence type="predicted"/>
<dbReference type="Proteomes" id="UP000401717">
    <property type="component" value="Unassembled WGS sequence"/>
</dbReference>
<keyword evidence="4" id="KW-0418">Kinase</keyword>
<dbReference type="EC" id="2.7.13.3" evidence="2"/>
<keyword evidence="5" id="KW-0902">Two-component regulatory system</keyword>
<dbReference type="OrthoDB" id="9815202at2"/>
<dbReference type="Proteomes" id="UP001055303">
    <property type="component" value="Unassembled WGS sequence"/>
</dbReference>
<dbReference type="InterPro" id="IPR004358">
    <property type="entry name" value="Sig_transdc_His_kin-like_C"/>
</dbReference>
<evidence type="ECO:0000256" key="1">
    <source>
        <dbReference type="ARBA" id="ARBA00000085"/>
    </source>
</evidence>
<evidence type="ECO:0000259" key="6">
    <source>
        <dbReference type="PROSITE" id="PS50109"/>
    </source>
</evidence>
<evidence type="ECO:0000256" key="4">
    <source>
        <dbReference type="ARBA" id="ARBA00022777"/>
    </source>
</evidence>
<organism evidence="8 9">
    <name type="scientific">Methylobacterium dankookense</name>
    <dbReference type="NCBI Taxonomy" id="560405"/>
    <lineage>
        <taxon>Bacteria</taxon>
        <taxon>Pseudomonadati</taxon>
        <taxon>Pseudomonadota</taxon>
        <taxon>Alphaproteobacteria</taxon>
        <taxon>Hyphomicrobiales</taxon>
        <taxon>Methylobacteriaceae</taxon>
        <taxon>Methylobacterium</taxon>
    </lineage>
</organism>
<dbReference type="CDD" id="cd00075">
    <property type="entry name" value="HATPase"/>
    <property type="match status" value="1"/>
</dbReference>
<dbReference type="Pfam" id="PF02518">
    <property type="entry name" value="HATPase_c"/>
    <property type="match status" value="1"/>
</dbReference>
<evidence type="ECO:0000313" key="9">
    <source>
        <dbReference type="Proteomes" id="UP000401717"/>
    </source>
</evidence>
<dbReference type="SUPFAM" id="SSF55874">
    <property type="entry name" value="ATPase domain of HSP90 chaperone/DNA topoisomerase II/histidine kinase"/>
    <property type="match status" value="1"/>
</dbReference>
<evidence type="ECO:0000313" key="10">
    <source>
        <dbReference type="Proteomes" id="UP001055303"/>
    </source>
</evidence>
<dbReference type="SMART" id="SM00387">
    <property type="entry name" value="HATPase_c"/>
    <property type="match status" value="1"/>
</dbReference>
<dbReference type="PROSITE" id="PS50109">
    <property type="entry name" value="HIS_KIN"/>
    <property type="match status" value="1"/>
</dbReference>
<dbReference type="PANTHER" id="PTHR43711:SF1">
    <property type="entry name" value="HISTIDINE KINASE 1"/>
    <property type="match status" value="1"/>
</dbReference>
<dbReference type="GO" id="GO:0004673">
    <property type="term" value="F:protein histidine kinase activity"/>
    <property type="evidence" value="ECO:0007669"/>
    <property type="project" value="UniProtKB-EC"/>
</dbReference>
<dbReference type="PRINTS" id="PR00344">
    <property type="entry name" value="BCTRLSENSOR"/>
</dbReference>
<keyword evidence="3 8" id="KW-0808">Transferase</keyword>
<dbReference type="Gene3D" id="3.30.565.10">
    <property type="entry name" value="Histidine kinase-like ATPase, C-terminal domain"/>
    <property type="match status" value="1"/>
</dbReference>
<evidence type="ECO:0000256" key="5">
    <source>
        <dbReference type="ARBA" id="ARBA00023012"/>
    </source>
</evidence>
<evidence type="ECO:0000313" key="8">
    <source>
        <dbReference type="EMBL" id="VUF14221.1"/>
    </source>
</evidence>
<dbReference type="InterPro" id="IPR005467">
    <property type="entry name" value="His_kinase_dom"/>
</dbReference>
<gene>
    <name evidence="8" type="primary">kinB_2</name>
    <name evidence="7" type="synonym">kinB</name>
    <name evidence="7" type="ORF">IFDJLNFL_2556</name>
    <name evidence="8" type="ORF">MTDSW087_03939</name>
</gene>
<evidence type="ECO:0000313" key="7">
    <source>
        <dbReference type="EMBL" id="GJD56659.1"/>
    </source>
</evidence>
<protein>
    <recommendedName>
        <fullName evidence="2">histidine kinase</fullName>
        <ecNumber evidence="2">2.7.13.3</ecNumber>
    </recommendedName>
</protein>
<comment type="catalytic activity">
    <reaction evidence="1">
        <text>ATP + protein L-histidine = ADP + protein N-phospho-L-histidine.</text>
        <dbReference type="EC" id="2.7.13.3"/>
    </reaction>
</comment>
<dbReference type="AlphaFoldDB" id="A0A564G3Q3"/>
<reference evidence="7" key="2">
    <citation type="journal article" date="2021" name="Front. Microbiol.">
        <title>Comprehensive Comparative Genomics and Phenotyping of Methylobacterium Species.</title>
        <authorList>
            <person name="Alessa O."/>
            <person name="Ogura Y."/>
            <person name="Fujitani Y."/>
            <person name="Takami H."/>
            <person name="Hayashi T."/>
            <person name="Sahin N."/>
            <person name="Tani A."/>
        </authorList>
    </citation>
    <scope>NUCLEOTIDE SEQUENCE</scope>
    <source>
        <strain evidence="7">DSM 22415</strain>
    </source>
</reference>
<evidence type="ECO:0000256" key="2">
    <source>
        <dbReference type="ARBA" id="ARBA00012438"/>
    </source>
</evidence>
<dbReference type="RefSeq" id="WP_144766604.1">
    <property type="nucleotide sequence ID" value="NZ_BPQI01000069.1"/>
</dbReference>
<feature type="domain" description="Histidine kinase" evidence="6">
    <location>
        <begin position="9"/>
        <end position="106"/>
    </location>
</feature>
<dbReference type="InterPro" id="IPR036890">
    <property type="entry name" value="HATPase_C_sf"/>
</dbReference>
<dbReference type="EMBL" id="BPQI01000069">
    <property type="protein sequence ID" value="GJD56659.1"/>
    <property type="molecule type" value="Genomic_DNA"/>
</dbReference>
<dbReference type="GO" id="GO:0000160">
    <property type="term" value="P:phosphorelay signal transduction system"/>
    <property type="evidence" value="ECO:0007669"/>
    <property type="project" value="UniProtKB-KW"/>
</dbReference>
<dbReference type="InterPro" id="IPR003594">
    <property type="entry name" value="HATPase_dom"/>
</dbReference>
<dbReference type="EMBL" id="CABFVH010000029">
    <property type="protein sequence ID" value="VUF14221.1"/>
    <property type="molecule type" value="Genomic_DNA"/>
</dbReference>
<reference evidence="8 9" key="1">
    <citation type="submission" date="2019-06" db="EMBL/GenBank/DDBJ databases">
        <authorList>
            <person name="Rodrigo-Torres L."/>
            <person name="Arahal R. D."/>
            <person name="Lucena T."/>
        </authorList>
    </citation>
    <scope>NUCLEOTIDE SEQUENCE [LARGE SCALE GENOMIC DNA]</scope>
    <source>
        <strain evidence="8 9">SW08-7</strain>
    </source>
</reference>